<feature type="transmembrane region" description="Helical" evidence="1">
    <location>
        <begin position="7"/>
        <end position="25"/>
    </location>
</feature>
<keyword evidence="1" id="KW-0472">Membrane</keyword>
<gene>
    <name evidence="3" type="ORF">DU002_00010</name>
</gene>
<name>A0A368NPA7_9GAMM</name>
<reference evidence="3 4" key="1">
    <citation type="submission" date="2018-07" db="EMBL/GenBank/DDBJ databases">
        <title>Corallincola holothuriorum sp. nov., a new facultative anaerobe isolated from sea cucumber Apostichopus japonicus.</title>
        <authorList>
            <person name="Xia H."/>
        </authorList>
    </citation>
    <scope>NUCLEOTIDE SEQUENCE [LARGE SCALE GENOMIC DNA]</scope>
    <source>
        <strain evidence="3 4">C4</strain>
    </source>
</reference>
<evidence type="ECO:0000313" key="3">
    <source>
        <dbReference type="EMBL" id="RCU52397.1"/>
    </source>
</evidence>
<keyword evidence="1" id="KW-0812">Transmembrane</keyword>
<keyword evidence="1" id="KW-1133">Transmembrane helix</keyword>
<dbReference type="Proteomes" id="UP000252558">
    <property type="component" value="Unassembled WGS sequence"/>
</dbReference>
<dbReference type="Pfam" id="PF26610">
    <property type="entry name" value="YbbD_head"/>
    <property type="match status" value="1"/>
</dbReference>
<organism evidence="3 4">
    <name type="scientific">Corallincola holothuriorum</name>
    <dbReference type="NCBI Taxonomy" id="2282215"/>
    <lineage>
        <taxon>Bacteria</taxon>
        <taxon>Pseudomonadati</taxon>
        <taxon>Pseudomonadota</taxon>
        <taxon>Gammaproteobacteria</taxon>
        <taxon>Alteromonadales</taxon>
        <taxon>Psychromonadaceae</taxon>
        <taxon>Corallincola</taxon>
    </lineage>
</organism>
<evidence type="ECO:0000259" key="2">
    <source>
        <dbReference type="Pfam" id="PF26610"/>
    </source>
</evidence>
<feature type="domain" description="YbbD head" evidence="2">
    <location>
        <begin position="29"/>
        <end position="79"/>
    </location>
</feature>
<evidence type="ECO:0000313" key="4">
    <source>
        <dbReference type="Proteomes" id="UP000252558"/>
    </source>
</evidence>
<comment type="caution">
    <text evidence="3">The sequence shown here is derived from an EMBL/GenBank/DDBJ whole genome shotgun (WGS) entry which is preliminary data.</text>
</comment>
<accession>A0A368NPA7</accession>
<protein>
    <recommendedName>
        <fullName evidence="2">YbbD head domain-containing protein</fullName>
    </recommendedName>
</protein>
<dbReference type="InterPro" id="IPR058827">
    <property type="entry name" value="YbbD_head"/>
</dbReference>
<sequence length="133" mass="15123">MDSVVKFIKACVLVSGLLFITLFYLERLENPSITFQNFDELQASGLIESGWLPAYFPRSSTNIKEQHNIDTNEVNATFQYKASDLINLLKHCHLIEKTEQSQKLLCNSRSKRTNTFTLNNDGAGEFHSSYNGI</sequence>
<proteinExistence type="predicted"/>
<keyword evidence="4" id="KW-1185">Reference proteome</keyword>
<dbReference type="AlphaFoldDB" id="A0A368NPA7"/>
<evidence type="ECO:0000256" key="1">
    <source>
        <dbReference type="SAM" id="Phobius"/>
    </source>
</evidence>
<dbReference type="EMBL" id="QPID01000001">
    <property type="protein sequence ID" value="RCU52397.1"/>
    <property type="molecule type" value="Genomic_DNA"/>
</dbReference>